<name>A0ACB8DGU4_DERSI</name>
<reference evidence="1" key="1">
    <citation type="submission" date="2020-05" db="EMBL/GenBank/DDBJ databases">
        <title>Large-scale comparative analyses of tick genomes elucidate their genetic diversity and vector capacities.</title>
        <authorList>
            <person name="Jia N."/>
            <person name="Wang J."/>
            <person name="Shi W."/>
            <person name="Du L."/>
            <person name="Sun Y."/>
            <person name="Zhan W."/>
            <person name="Jiang J."/>
            <person name="Wang Q."/>
            <person name="Zhang B."/>
            <person name="Ji P."/>
            <person name="Sakyi L.B."/>
            <person name="Cui X."/>
            <person name="Yuan T."/>
            <person name="Jiang B."/>
            <person name="Yang W."/>
            <person name="Lam T.T.-Y."/>
            <person name="Chang Q."/>
            <person name="Ding S."/>
            <person name="Wang X."/>
            <person name="Zhu J."/>
            <person name="Ruan X."/>
            <person name="Zhao L."/>
            <person name="Wei J."/>
            <person name="Que T."/>
            <person name="Du C."/>
            <person name="Cheng J."/>
            <person name="Dai P."/>
            <person name="Han X."/>
            <person name="Huang E."/>
            <person name="Gao Y."/>
            <person name="Liu J."/>
            <person name="Shao H."/>
            <person name="Ye R."/>
            <person name="Li L."/>
            <person name="Wei W."/>
            <person name="Wang X."/>
            <person name="Wang C."/>
            <person name="Yang T."/>
            <person name="Huo Q."/>
            <person name="Li W."/>
            <person name="Guo W."/>
            <person name="Chen H."/>
            <person name="Zhou L."/>
            <person name="Ni X."/>
            <person name="Tian J."/>
            <person name="Zhou Y."/>
            <person name="Sheng Y."/>
            <person name="Liu T."/>
            <person name="Pan Y."/>
            <person name="Xia L."/>
            <person name="Li J."/>
            <person name="Zhao F."/>
            <person name="Cao W."/>
        </authorList>
    </citation>
    <scope>NUCLEOTIDE SEQUENCE</scope>
    <source>
        <strain evidence="1">Dsil-2018</strain>
    </source>
</reference>
<comment type="caution">
    <text evidence="1">The sequence shown here is derived from an EMBL/GenBank/DDBJ whole genome shotgun (WGS) entry which is preliminary data.</text>
</comment>
<organism evidence="1 2">
    <name type="scientific">Dermacentor silvarum</name>
    <name type="common">Tick</name>
    <dbReference type="NCBI Taxonomy" id="543639"/>
    <lineage>
        <taxon>Eukaryota</taxon>
        <taxon>Metazoa</taxon>
        <taxon>Ecdysozoa</taxon>
        <taxon>Arthropoda</taxon>
        <taxon>Chelicerata</taxon>
        <taxon>Arachnida</taxon>
        <taxon>Acari</taxon>
        <taxon>Parasitiformes</taxon>
        <taxon>Ixodida</taxon>
        <taxon>Ixodoidea</taxon>
        <taxon>Ixodidae</taxon>
        <taxon>Rhipicephalinae</taxon>
        <taxon>Dermacentor</taxon>
    </lineage>
</organism>
<accession>A0ACB8DGU4</accession>
<gene>
    <name evidence="1" type="ORF">HPB49_023534</name>
</gene>
<evidence type="ECO:0000313" key="2">
    <source>
        <dbReference type="Proteomes" id="UP000821865"/>
    </source>
</evidence>
<dbReference type="EMBL" id="CM023471">
    <property type="protein sequence ID" value="KAH7967213.1"/>
    <property type="molecule type" value="Genomic_DNA"/>
</dbReference>
<evidence type="ECO:0000313" key="1">
    <source>
        <dbReference type="EMBL" id="KAH7967213.1"/>
    </source>
</evidence>
<sequence length="218" mass="24983">MPLRSVLEDNFLMSTLKFSAIEDLLCLEVFQYTRRDPLSLHGFLDIDGMDSGQFRTYFRFDKHDVRRLHRALRLPEVVSTPQCVNISGVESLCVTLRRLAYQNRLGELEPLFGRHNSVISSATNAVFAHIKSTFVHLLRDVNNHLWLDVAKLEVFSPGEQAAGKFKNFRDRWLKIALEKKKACKGSGAPGKDGKVKTEWTYFDIVDSILQSTPYYAEK</sequence>
<protein>
    <submittedName>
        <fullName evidence="1">Uncharacterized protein</fullName>
    </submittedName>
</protein>
<proteinExistence type="predicted"/>
<keyword evidence="2" id="KW-1185">Reference proteome</keyword>
<dbReference type="Proteomes" id="UP000821865">
    <property type="component" value="Chromosome 2"/>
</dbReference>